<gene>
    <name evidence="2" type="ORF">TsocGM_00970</name>
</gene>
<keyword evidence="1" id="KW-1133">Transmembrane helix</keyword>
<keyword evidence="1" id="KW-0472">Membrane</keyword>
<evidence type="ECO:0000313" key="3">
    <source>
        <dbReference type="Proteomes" id="UP000280296"/>
    </source>
</evidence>
<dbReference type="RefSeq" id="WP_126723442.1">
    <property type="nucleotide sequence ID" value="NZ_RYZH01000001.1"/>
</dbReference>
<keyword evidence="3" id="KW-1185">Reference proteome</keyword>
<accession>A0A432MRZ7</accession>
<dbReference type="AlphaFoldDB" id="A0A432MRZ7"/>
<organism evidence="2 3">
    <name type="scientific">Tautonia sociabilis</name>
    <dbReference type="NCBI Taxonomy" id="2080755"/>
    <lineage>
        <taxon>Bacteria</taxon>
        <taxon>Pseudomonadati</taxon>
        <taxon>Planctomycetota</taxon>
        <taxon>Planctomycetia</taxon>
        <taxon>Isosphaerales</taxon>
        <taxon>Isosphaeraceae</taxon>
        <taxon>Tautonia</taxon>
    </lineage>
</organism>
<dbReference type="Proteomes" id="UP000280296">
    <property type="component" value="Unassembled WGS sequence"/>
</dbReference>
<name>A0A432MRZ7_9BACT</name>
<feature type="transmembrane region" description="Helical" evidence="1">
    <location>
        <begin position="18"/>
        <end position="39"/>
    </location>
</feature>
<feature type="transmembrane region" description="Helical" evidence="1">
    <location>
        <begin position="78"/>
        <end position="102"/>
    </location>
</feature>
<dbReference type="EMBL" id="RYZH01000001">
    <property type="protein sequence ID" value="RUL89767.1"/>
    <property type="molecule type" value="Genomic_DNA"/>
</dbReference>
<evidence type="ECO:0000313" key="2">
    <source>
        <dbReference type="EMBL" id="RUL89767.1"/>
    </source>
</evidence>
<dbReference type="OrthoDB" id="290233at2"/>
<sequence>MADPDDDPVYLDSRREALVILLAWFACLVWTVGFCYLHGYSRHDRVPGEVSALLPPLDRFDRAPDSLTMPLGLGIPDWALWGVVVPWVLCIGFSAWFCFAFMKDDPEAADQGEDEHVVDPAREQ</sequence>
<proteinExistence type="predicted"/>
<evidence type="ECO:0008006" key="4">
    <source>
        <dbReference type="Google" id="ProtNLM"/>
    </source>
</evidence>
<comment type="caution">
    <text evidence="2">The sequence shown here is derived from an EMBL/GenBank/DDBJ whole genome shotgun (WGS) entry which is preliminary data.</text>
</comment>
<reference evidence="2 3" key="1">
    <citation type="submission" date="2018-12" db="EMBL/GenBank/DDBJ databases">
        <authorList>
            <person name="Toschakov S.V."/>
        </authorList>
    </citation>
    <scope>NUCLEOTIDE SEQUENCE [LARGE SCALE GENOMIC DNA]</scope>
    <source>
        <strain evidence="2 3">GM2012</strain>
    </source>
</reference>
<evidence type="ECO:0000256" key="1">
    <source>
        <dbReference type="SAM" id="Phobius"/>
    </source>
</evidence>
<protein>
    <recommendedName>
        <fullName evidence="4">DUF997 family protein</fullName>
    </recommendedName>
</protein>
<reference evidence="2 3" key="2">
    <citation type="submission" date="2019-01" db="EMBL/GenBank/DDBJ databases">
        <title>Tautonia sociabilis, a novel thermotolerant planctomycete of Isosphaeraceae family, isolated from a 4000 m deep subterranean habitat.</title>
        <authorList>
            <person name="Kovaleva O.L."/>
            <person name="Elcheninov A.G."/>
            <person name="Van Heerden E."/>
            <person name="Toshchakov S.V."/>
            <person name="Novikov A."/>
            <person name="Bonch-Osmolovskaya E.A."/>
            <person name="Kublanov I.V."/>
        </authorList>
    </citation>
    <scope>NUCLEOTIDE SEQUENCE [LARGE SCALE GENOMIC DNA]</scope>
    <source>
        <strain evidence="2 3">GM2012</strain>
    </source>
</reference>
<keyword evidence="1" id="KW-0812">Transmembrane</keyword>